<protein>
    <recommendedName>
        <fullName evidence="3">Lipoprotein</fullName>
    </recommendedName>
</protein>
<dbReference type="PROSITE" id="PS51257">
    <property type="entry name" value="PROKAR_LIPOPROTEIN"/>
    <property type="match status" value="1"/>
</dbReference>
<dbReference type="EMBL" id="CP000733">
    <property type="protein sequence ID" value="ABS78065.2"/>
    <property type="molecule type" value="Genomic_DNA"/>
</dbReference>
<evidence type="ECO:0000313" key="2">
    <source>
        <dbReference type="Proteomes" id="UP000008555"/>
    </source>
</evidence>
<dbReference type="HOGENOM" id="CLU_3342710_0_0_6"/>
<evidence type="ECO:0000313" key="1">
    <source>
        <dbReference type="EMBL" id="ABS78065.2"/>
    </source>
</evidence>
<organism evidence="1 2">
    <name type="scientific">Coxiella burnetii (strain Dugway 5J108-111)</name>
    <dbReference type="NCBI Taxonomy" id="434922"/>
    <lineage>
        <taxon>Bacteria</taxon>
        <taxon>Pseudomonadati</taxon>
        <taxon>Pseudomonadota</taxon>
        <taxon>Gammaproteobacteria</taxon>
        <taxon>Legionellales</taxon>
        <taxon>Coxiellaceae</taxon>
        <taxon>Coxiella</taxon>
    </lineage>
</organism>
<sequence length="38" mass="4266">MMKRFLVILLTCLFVIGCSPDHQRKPKTSEDTTSAVAK</sequence>
<accession>A9KCC8</accession>
<dbReference type="RefSeq" id="WP_010957942.1">
    <property type="nucleotide sequence ID" value="NC_009727.1"/>
</dbReference>
<dbReference type="Proteomes" id="UP000008555">
    <property type="component" value="Chromosome"/>
</dbReference>
<dbReference type="KEGG" id="cbd:CBUD_1050"/>
<name>A9KCC8_COXBN</name>
<evidence type="ECO:0008006" key="3">
    <source>
        <dbReference type="Google" id="ProtNLM"/>
    </source>
</evidence>
<gene>
    <name evidence="1" type="ordered locus">CBUD_1050</name>
</gene>
<proteinExistence type="predicted"/>
<reference evidence="1 2" key="1">
    <citation type="journal article" date="2009" name="Infect. Immun.">
        <title>Comparative genomics reveal extensive transposon-mediated genomic plasticity and diversity among potential effector proteins within the genus Coxiella.</title>
        <authorList>
            <person name="Beare P.A."/>
            <person name="Unsworth N."/>
            <person name="Andoh M."/>
            <person name="Voth D.E."/>
            <person name="Omsland A."/>
            <person name="Gilk S.D."/>
            <person name="Williams K.P."/>
            <person name="Sobral B.W."/>
            <person name="Kupko J.J.III."/>
            <person name="Porcella S.F."/>
            <person name="Samuel J.E."/>
            <person name="Heinzen R.A."/>
        </authorList>
    </citation>
    <scope>NUCLEOTIDE SEQUENCE [LARGE SCALE GENOMIC DNA]</scope>
    <source>
        <strain evidence="1 2">Dugway 5J108-111</strain>
    </source>
</reference>
<dbReference type="AlphaFoldDB" id="A9KCC8"/>